<dbReference type="EMBL" id="CAXDID020000027">
    <property type="protein sequence ID" value="CAL5991392.1"/>
    <property type="molecule type" value="Genomic_DNA"/>
</dbReference>
<organism evidence="1">
    <name type="scientific">Hexamita inflata</name>
    <dbReference type="NCBI Taxonomy" id="28002"/>
    <lineage>
        <taxon>Eukaryota</taxon>
        <taxon>Metamonada</taxon>
        <taxon>Diplomonadida</taxon>
        <taxon>Hexamitidae</taxon>
        <taxon>Hexamitinae</taxon>
        <taxon>Hexamita</taxon>
    </lineage>
</organism>
<protein>
    <submittedName>
        <fullName evidence="1">Ubiquitin-like domain superfamily</fullName>
    </submittedName>
    <submittedName>
        <fullName evidence="2">Ubiquitin-like_domain superfamily</fullName>
    </submittedName>
</protein>
<dbReference type="EMBL" id="CATOUU010000985">
    <property type="protein sequence ID" value="CAI9965139.1"/>
    <property type="molecule type" value="Genomic_DNA"/>
</dbReference>
<evidence type="ECO:0000313" key="3">
    <source>
        <dbReference type="Proteomes" id="UP001642409"/>
    </source>
</evidence>
<gene>
    <name evidence="2" type="ORF">HINF_LOCUS12074</name>
    <name evidence="1" type="ORF">HINF_LOCUS52784</name>
</gene>
<dbReference type="SUPFAM" id="SSF54236">
    <property type="entry name" value="Ubiquitin-like"/>
    <property type="match status" value="1"/>
</dbReference>
<name>A0AA86URE6_9EUKA</name>
<dbReference type="InterPro" id="IPR029071">
    <property type="entry name" value="Ubiquitin-like_domsf"/>
</dbReference>
<proteinExistence type="predicted"/>
<evidence type="ECO:0000313" key="1">
    <source>
        <dbReference type="EMBL" id="CAI9965139.1"/>
    </source>
</evidence>
<comment type="caution">
    <text evidence="1">The sequence shown here is derived from an EMBL/GenBank/DDBJ whole genome shotgun (WGS) entry which is preliminary data.</text>
</comment>
<reference evidence="1" key="1">
    <citation type="submission" date="2023-06" db="EMBL/GenBank/DDBJ databases">
        <authorList>
            <person name="Kurt Z."/>
        </authorList>
    </citation>
    <scope>NUCLEOTIDE SEQUENCE</scope>
</reference>
<evidence type="ECO:0000313" key="2">
    <source>
        <dbReference type="EMBL" id="CAL5991392.1"/>
    </source>
</evidence>
<dbReference type="Proteomes" id="UP001642409">
    <property type="component" value="Unassembled WGS sequence"/>
</dbReference>
<sequence>MTILCISRNQNKRRFILSQSLQNQLKQKEIVSKYMRSDFLLEKPIQTTTVDGRTLRVYFQNKCTQCKAKLSDKVDSLKKQMSVWKQNPYYSILYQNERVKPQLTFADYGILDGEALTICKKNVTNYKAEITQIEEYYTRIEEESLRYWGSSDDCYEYYGQDVYSAYDDFWYDDEY</sequence>
<reference evidence="2 3" key="2">
    <citation type="submission" date="2024-07" db="EMBL/GenBank/DDBJ databases">
        <authorList>
            <person name="Akdeniz Z."/>
        </authorList>
    </citation>
    <scope>NUCLEOTIDE SEQUENCE [LARGE SCALE GENOMIC DNA]</scope>
</reference>
<keyword evidence="3" id="KW-1185">Reference proteome</keyword>
<dbReference type="AlphaFoldDB" id="A0AA86URE6"/>
<accession>A0AA86URE6</accession>